<dbReference type="Proteomes" id="UP000620559">
    <property type="component" value="Unassembled WGS sequence"/>
</dbReference>
<protein>
    <submittedName>
        <fullName evidence="1">Type II toxin-antitoxin system RelE/ParE family toxin</fullName>
    </submittedName>
</protein>
<dbReference type="RefSeq" id="WP_193923403.1">
    <property type="nucleotide sequence ID" value="NZ_JADEWL010000096.1"/>
</dbReference>
<dbReference type="PANTHER" id="PTHR40266">
    <property type="entry name" value="TOXIN HIGB-1"/>
    <property type="match status" value="1"/>
</dbReference>
<dbReference type="EMBL" id="JADEWL010000096">
    <property type="protein sequence ID" value="MBE9215351.1"/>
    <property type="molecule type" value="Genomic_DNA"/>
</dbReference>
<proteinExistence type="predicted"/>
<dbReference type="InterPro" id="IPR035093">
    <property type="entry name" value="RelE/ParE_toxin_dom_sf"/>
</dbReference>
<name>A0A8J7FKI8_9CYAN</name>
<keyword evidence="2" id="KW-1185">Reference proteome</keyword>
<dbReference type="Pfam" id="PF05015">
    <property type="entry name" value="HigB-like_toxin"/>
    <property type="match status" value="1"/>
</dbReference>
<reference evidence="1" key="1">
    <citation type="submission" date="2020-10" db="EMBL/GenBank/DDBJ databases">
        <authorList>
            <person name="Castelo-Branco R."/>
            <person name="Eusebio N."/>
            <person name="Adriana R."/>
            <person name="Vieira A."/>
            <person name="Brugerolle De Fraissinette N."/>
            <person name="Rezende De Castro R."/>
            <person name="Schneider M.P."/>
            <person name="Vasconcelos V."/>
            <person name="Leao P.N."/>
        </authorList>
    </citation>
    <scope>NUCLEOTIDE SEQUENCE</scope>
    <source>
        <strain evidence="1">LEGE 06105</strain>
    </source>
</reference>
<accession>A0A8J7FKI8</accession>
<dbReference type="AlphaFoldDB" id="A0A8J7FKI8"/>
<dbReference type="Gene3D" id="3.30.2310.20">
    <property type="entry name" value="RelE-like"/>
    <property type="match status" value="1"/>
</dbReference>
<dbReference type="PANTHER" id="PTHR40266:SF2">
    <property type="entry name" value="TOXIN HIGB-1"/>
    <property type="match status" value="1"/>
</dbReference>
<sequence length="97" mass="11147">MILSFKNQGTEDIFDGNDSKQARKQCPISCWEVARRKLDQLNAASSLDDIKVPPGNRLEALKGELKGQYSIRINDQYRICFIWTLQDASEVEIVDYH</sequence>
<comment type="caution">
    <text evidence="1">The sequence shown here is derived from an EMBL/GenBank/DDBJ whole genome shotgun (WGS) entry which is preliminary data.</text>
</comment>
<dbReference type="SUPFAM" id="SSF143011">
    <property type="entry name" value="RelE-like"/>
    <property type="match status" value="1"/>
</dbReference>
<dbReference type="InterPro" id="IPR007711">
    <property type="entry name" value="HigB-1"/>
</dbReference>
<evidence type="ECO:0000313" key="1">
    <source>
        <dbReference type="EMBL" id="MBE9215351.1"/>
    </source>
</evidence>
<organism evidence="1 2">
    <name type="scientific">Plectonema cf. radiosum LEGE 06105</name>
    <dbReference type="NCBI Taxonomy" id="945769"/>
    <lineage>
        <taxon>Bacteria</taxon>
        <taxon>Bacillati</taxon>
        <taxon>Cyanobacteriota</taxon>
        <taxon>Cyanophyceae</taxon>
        <taxon>Oscillatoriophycideae</taxon>
        <taxon>Oscillatoriales</taxon>
        <taxon>Microcoleaceae</taxon>
        <taxon>Plectonema</taxon>
    </lineage>
</organism>
<gene>
    <name evidence="1" type="ORF">IQ247_22250</name>
</gene>
<evidence type="ECO:0000313" key="2">
    <source>
        <dbReference type="Proteomes" id="UP000620559"/>
    </source>
</evidence>